<name>A0A9X3BK79_9BACT</name>
<feature type="region of interest" description="Disordered" evidence="1">
    <location>
        <begin position="312"/>
        <end position="339"/>
    </location>
</feature>
<sequence>MHQHLLRSLLLIVILSSCASTAHQKRADTSRGNWIGTTPPVTSSFRDVDTTLIMQPDLPAGKSPVSLMDLPRTEEGAFVLSPGLYEADFKTYCLQPGTPGPSPSDVYFQAPLGGARKDMIQAILFNSRKESQLDQKNVQLLLWSVVSHSDFYKLSPEVQYTATQLLSRKQLFELQGGVLGVVKTVARMVPTLNSQNDIGQLFDLSVRSYEAFERLAVLNTPAPILRTDLKQDQWYRQEEGYYVRYLPNNYKQTRIQVYVPDSVVDSAAYESGNYLVFDPTSWVVVAANSRAQRLGIGGPVLDIVRSVIRTIKSGKGSQHPKETNKGNEANKGNEPSTMQ</sequence>
<organism evidence="3 4">
    <name type="scientific">Paraflavisolibacter caeni</name>
    <dbReference type="NCBI Taxonomy" id="2982496"/>
    <lineage>
        <taxon>Bacteria</taxon>
        <taxon>Pseudomonadati</taxon>
        <taxon>Bacteroidota</taxon>
        <taxon>Chitinophagia</taxon>
        <taxon>Chitinophagales</taxon>
        <taxon>Chitinophagaceae</taxon>
        <taxon>Paraflavisolibacter</taxon>
    </lineage>
</organism>
<dbReference type="RefSeq" id="WP_279299820.1">
    <property type="nucleotide sequence ID" value="NZ_JAOTIF010000033.1"/>
</dbReference>
<dbReference type="AlphaFoldDB" id="A0A9X3BK79"/>
<gene>
    <name evidence="3" type="ORF">OCK74_24905</name>
</gene>
<reference evidence="3" key="1">
    <citation type="submission" date="2022-09" db="EMBL/GenBank/DDBJ databases">
        <authorList>
            <person name="Yuan C."/>
            <person name="Ke Z."/>
        </authorList>
    </citation>
    <scope>NUCLEOTIDE SEQUENCE</scope>
    <source>
        <strain evidence="3">LB-8</strain>
    </source>
</reference>
<evidence type="ECO:0000256" key="1">
    <source>
        <dbReference type="SAM" id="MobiDB-lite"/>
    </source>
</evidence>
<accession>A0A9X3BK79</accession>
<feature type="signal peptide" evidence="2">
    <location>
        <begin position="1"/>
        <end position="22"/>
    </location>
</feature>
<keyword evidence="4" id="KW-1185">Reference proteome</keyword>
<feature type="chain" id="PRO_5040979292" description="DUF4136 domain-containing protein" evidence="2">
    <location>
        <begin position="23"/>
        <end position="339"/>
    </location>
</feature>
<reference evidence="3" key="2">
    <citation type="submission" date="2023-04" db="EMBL/GenBank/DDBJ databases">
        <title>Paracnuella aquatica gen. nov., sp. nov., a member of the family Chitinophagaceae isolated from a hot spring.</title>
        <authorList>
            <person name="Wang C."/>
        </authorList>
    </citation>
    <scope>NUCLEOTIDE SEQUENCE</scope>
    <source>
        <strain evidence="3">LB-8</strain>
    </source>
</reference>
<dbReference type="EMBL" id="JAOTIF010000033">
    <property type="protein sequence ID" value="MCU7552383.1"/>
    <property type="molecule type" value="Genomic_DNA"/>
</dbReference>
<proteinExistence type="predicted"/>
<evidence type="ECO:0000256" key="2">
    <source>
        <dbReference type="SAM" id="SignalP"/>
    </source>
</evidence>
<protein>
    <recommendedName>
        <fullName evidence="5">DUF4136 domain-containing protein</fullName>
    </recommendedName>
</protein>
<dbReference type="PROSITE" id="PS51257">
    <property type="entry name" value="PROKAR_LIPOPROTEIN"/>
    <property type="match status" value="1"/>
</dbReference>
<evidence type="ECO:0008006" key="5">
    <source>
        <dbReference type="Google" id="ProtNLM"/>
    </source>
</evidence>
<keyword evidence="2" id="KW-0732">Signal</keyword>
<dbReference type="Proteomes" id="UP001155483">
    <property type="component" value="Unassembled WGS sequence"/>
</dbReference>
<comment type="caution">
    <text evidence="3">The sequence shown here is derived from an EMBL/GenBank/DDBJ whole genome shotgun (WGS) entry which is preliminary data.</text>
</comment>
<evidence type="ECO:0000313" key="3">
    <source>
        <dbReference type="EMBL" id="MCU7552383.1"/>
    </source>
</evidence>
<evidence type="ECO:0000313" key="4">
    <source>
        <dbReference type="Proteomes" id="UP001155483"/>
    </source>
</evidence>